<keyword evidence="3" id="KW-0690">Ribosome biogenesis</keyword>
<evidence type="ECO:0000256" key="6">
    <source>
        <dbReference type="ARBA" id="ARBA00024695"/>
    </source>
</evidence>
<dbReference type="PANTHER" id="PTHR23183">
    <property type="entry name" value="NOP14"/>
    <property type="match status" value="1"/>
</dbReference>
<dbReference type="OrthoDB" id="441771at2759"/>
<keyword evidence="4" id="KW-0698">rRNA processing</keyword>
<dbReference type="EnsemblMetazoa" id="Aqu2.1.32151_001">
    <property type="protein sequence ID" value="Aqu2.1.32151_001"/>
    <property type="gene ID" value="Aqu2.1.32151"/>
</dbReference>
<dbReference type="OMA" id="KSCWPSL"/>
<evidence type="ECO:0000256" key="1">
    <source>
        <dbReference type="ARBA" id="ARBA00004604"/>
    </source>
</evidence>
<feature type="region of interest" description="Disordered" evidence="7">
    <location>
        <begin position="242"/>
        <end position="265"/>
    </location>
</feature>
<dbReference type="Pfam" id="PF04147">
    <property type="entry name" value="Nop14"/>
    <property type="match status" value="1"/>
</dbReference>
<dbReference type="PANTHER" id="PTHR23183:SF0">
    <property type="entry name" value="NUCLEOLAR PROTEIN 14"/>
    <property type="match status" value="1"/>
</dbReference>
<evidence type="ECO:0000256" key="7">
    <source>
        <dbReference type="SAM" id="MobiDB-lite"/>
    </source>
</evidence>
<feature type="region of interest" description="Disordered" evidence="7">
    <location>
        <begin position="155"/>
        <end position="175"/>
    </location>
</feature>
<feature type="region of interest" description="Disordered" evidence="7">
    <location>
        <begin position="277"/>
        <end position="410"/>
    </location>
</feature>
<dbReference type="AlphaFoldDB" id="A0A1X7UWV4"/>
<dbReference type="GO" id="GO:0030490">
    <property type="term" value="P:maturation of SSU-rRNA"/>
    <property type="evidence" value="ECO:0007669"/>
    <property type="project" value="TreeGrafter"/>
</dbReference>
<dbReference type="eggNOG" id="KOG2147">
    <property type="taxonomic scope" value="Eukaryota"/>
</dbReference>
<protein>
    <recommendedName>
        <fullName evidence="9">Nucleolar protein 14</fullName>
    </recommendedName>
</protein>
<evidence type="ECO:0000256" key="5">
    <source>
        <dbReference type="ARBA" id="ARBA00023242"/>
    </source>
</evidence>
<evidence type="ECO:0000256" key="4">
    <source>
        <dbReference type="ARBA" id="ARBA00022552"/>
    </source>
</evidence>
<evidence type="ECO:0008006" key="9">
    <source>
        <dbReference type="Google" id="ProtNLM"/>
    </source>
</evidence>
<comment type="similarity">
    <text evidence="2">Belongs to the NOP14 family.</text>
</comment>
<feature type="compositionally biased region" description="Acidic residues" evidence="7">
    <location>
        <begin position="329"/>
        <end position="395"/>
    </location>
</feature>
<keyword evidence="5" id="KW-0539">Nucleus</keyword>
<sequence>MGKKRLKEVKKRSKSTQAKVNPFEVRINKRKYSVLGQRREKGEKGLPGISRSRALEKRKKTLLRDYQERDKTNQLLDRRFGTDDVPEEERELQRFLLETKRRHKRGSIFNLEEDEEEGLTHYGQSLGDHVNDIVFDDEEQLDEFDATENHFGGFLKKKDTQQPTDGNEESGRTRKQIMREVAAKSKLHKYERQVEREKVEDMLDQLNSDWNDIRSLLNHSSKAAPPTSANEDDYDRYLVELSREPRGQAKDRLKTDEELAQEEKVRLERLEQERLKRMSGAASITQEHQHISADDDTRAMAKEDDRVMLQYDDGQLVLPKGMTSLLPDREEEEDIEEEEEEEEGEDESEDDEEEEEEEGEGEGSNEEFDEDEQENENNDIDSLGEEEEDPMNDVSDDMKDPVSSNNDIPFAFKNVPSKVSELVSLLQDRTPSECGTIVQRIISCHHHVLSMENKDRMKSFLRVLLEYCLHHTRHNPLILNELVQYIYELAKIDTKYTVKSFQRQLKLCYKQHCTANFPSLSDIILFKLIAAVFPTSDYQHPVVTPSLHLMCTSLTKTTVCNTIGNVIGSICLCKLILEYVSVSKRYIPELANYLCNLLLCFSSENVVPLTHPFSVKLKESLSLYSYSKEEEGIDILNAELLRYRSIDELSLDQVKLSLLKLTLECLNTVSQYWYNSPSFDAIFQTTLNTIKSLDVPKSLKSLLEQVQASIESGISRPKPILQVLRRKPKSVKFFEPQFDNDYQPGRRKAPNKTQGEMMKLKHKHKRELKGAIREIRKDTKFLARQKLKEQLTRDGERKRKVKQIEGWLQEQQHDMKMEKIRKRK</sequence>
<feature type="region of interest" description="Disordered" evidence="7">
    <location>
        <begin position="736"/>
        <end position="763"/>
    </location>
</feature>
<feature type="region of interest" description="Disordered" evidence="7">
    <location>
        <begin position="1"/>
        <end position="21"/>
    </location>
</feature>
<feature type="region of interest" description="Disordered" evidence="7">
    <location>
        <begin position="790"/>
        <end position="824"/>
    </location>
</feature>
<dbReference type="InterPro" id="IPR007276">
    <property type="entry name" value="Nop14"/>
</dbReference>
<evidence type="ECO:0000256" key="3">
    <source>
        <dbReference type="ARBA" id="ARBA00022517"/>
    </source>
</evidence>
<dbReference type="STRING" id="400682.A0A1X7UWV4"/>
<feature type="compositionally biased region" description="Basic and acidic residues" evidence="7">
    <location>
        <begin position="287"/>
        <end position="307"/>
    </location>
</feature>
<evidence type="ECO:0000313" key="8">
    <source>
        <dbReference type="EnsemblMetazoa" id="Aqu2.1.32151_001"/>
    </source>
</evidence>
<comment type="subcellular location">
    <subcellularLocation>
        <location evidence="1">Nucleus</location>
        <location evidence="1">Nucleolus</location>
    </subcellularLocation>
</comment>
<evidence type="ECO:0000256" key="2">
    <source>
        <dbReference type="ARBA" id="ARBA00007466"/>
    </source>
</evidence>
<name>A0A1X7UWV4_AMPQE</name>
<dbReference type="GO" id="GO:0030692">
    <property type="term" value="C:Noc4p-Nop14p complex"/>
    <property type="evidence" value="ECO:0007669"/>
    <property type="project" value="TreeGrafter"/>
</dbReference>
<comment type="function">
    <text evidence="6">Involved in nucleolar processing of pre-18S ribosomal RNA. Has a role in the nuclear export of 40S pre-ribosomal subunit to the cytoplasm.</text>
</comment>
<proteinExistence type="inferred from homology"/>
<accession>A0A1X7UWV4</accession>
<reference evidence="8" key="1">
    <citation type="submission" date="2017-05" db="UniProtKB">
        <authorList>
            <consortium name="EnsemblMetazoa"/>
        </authorList>
    </citation>
    <scope>IDENTIFICATION</scope>
</reference>
<dbReference type="InParanoid" id="A0A1X7UWV4"/>
<organism evidence="8">
    <name type="scientific">Amphimedon queenslandica</name>
    <name type="common">Sponge</name>
    <dbReference type="NCBI Taxonomy" id="400682"/>
    <lineage>
        <taxon>Eukaryota</taxon>
        <taxon>Metazoa</taxon>
        <taxon>Porifera</taxon>
        <taxon>Demospongiae</taxon>
        <taxon>Heteroscleromorpha</taxon>
        <taxon>Haplosclerida</taxon>
        <taxon>Niphatidae</taxon>
        <taxon>Amphimedon</taxon>
    </lineage>
</organism>
<feature type="compositionally biased region" description="Basic residues" evidence="7">
    <location>
        <begin position="1"/>
        <end position="14"/>
    </location>
</feature>
<dbReference type="GO" id="GO:0032040">
    <property type="term" value="C:small-subunit processome"/>
    <property type="evidence" value="ECO:0007669"/>
    <property type="project" value="InterPro"/>
</dbReference>